<evidence type="ECO:0000313" key="8">
    <source>
        <dbReference type="Proteomes" id="UP000070326"/>
    </source>
</evidence>
<keyword evidence="2" id="KW-0813">Transport</keyword>
<dbReference type="InterPro" id="IPR002742">
    <property type="entry name" value="Desulfoferrodoxin_Fe-bd_dom"/>
</dbReference>
<dbReference type="Proteomes" id="UP000070326">
    <property type="component" value="Unassembled WGS sequence"/>
</dbReference>
<protein>
    <submittedName>
        <fullName evidence="7">Putative superoxide reductase</fullName>
    </submittedName>
</protein>
<keyword evidence="3" id="KW-0479">Metal-binding</keyword>
<dbReference type="NCBIfam" id="TIGR00332">
    <property type="entry name" value="neela_ferrous"/>
    <property type="match status" value="1"/>
</dbReference>
<evidence type="ECO:0000256" key="1">
    <source>
        <dbReference type="ARBA" id="ARBA00005941"/>
    </source>
</evidence>
<dbReference type="PATRIC" id="fig|1261.3.peg.1161"/>
<dbReference type="InterPro" id="IPR051233">
    <property type="entry name" value="Desulfoferrodoxin_SOR"/>
</dbReference>
<dbReference type="GO" id="GO:0016491">
    <property type="term" value="F:oxidoreductase activity"/>
    <property type="evidence" value="ECO:0007669"/>
    <property type="project" value="InterPro"/>
</dbReference>
<dbReference type="EMBL" id="LSQZ01000018">
    <property type="protein sequence ID" value="KXI13775.1"/>
    <property type="molecule type" value="Genomic_DNA"/>
</dbReference>
<evidence type="ECO:0000259" key="6">
    <source>
        <dbReference type="Pfam" id="PF01880"/>
    </source>
</evidence>
<evidence type="ECO:0000256" key="2">
    <source>
        <dbReference type="ARBA" id="ARBA00022448"/>
    </source>
</evidence>
<gene>
    <name evidence="7" type="ORF">HMPREF3195_00578</name>
</gene>
<evidence type="ECO:0000256" key="4">
    <source>
        <dbReference type="ARBA" id="ARBA00022982"/>
    </source>
</evidence>
<organism evidence="7 8">
    <name type="scientific">Peptostreptococcus anaerobius</name>
    <dbReference type="NCBI Taxonomy" id="1261"/>
    <lineage>
        <taxon>Bacteria</taxon>
        <taxon>Bacillati</taxon>
        <taxon>Bacillota</taxon>
        <taxon>Clostridia</taxon>
        <taxon>Peptostreptococcales</taxon>
        <taxon>Peptostreptococcaceae</taxon>
        <taxon>Peptostreptococcus</taxon>
    </lineage>
</organism>
<keyword evidence="4" id="KW-0249">Electron transport</keyword>
<dbReference type="InterPro" id="IPR036073">
    <property type="entry name" value="Desulfoferrodoxin_Fe-bd_dom_sf"/>
</dbReference>
<dbReference type="STRING" id="1261.HMPREF3195_00578"/>
<dbReference type="Gene3D" id="2.60.40.730">
    <property type="entry name" value="SOR catalytic domain"/>
    <property type="match status" value="1"/>
</dbReference>
<name>A0A135YWJ2_9FIRM</name>
<dbReference type="AlphaFoldDB" id="A0A135YWJ2"/>
<feature type="domain" description="Desulfoferrodoxin ferrous iron-binding" evidence="6">
    <location>
        <begin position="43"/>
        <end position="126"/>
    </location>
</feature>
<evidence type="ECO:0000313" key="7">
    <source>
        <dbReference type="EMBL" id="KXI13775.1"/>
    </source>
</evidence>
<dbReference type="SUPFAM" id="SSF49367">
    <property type="entry name" value="Superoxide reductase-like"/>
    <property type="match status" value="1"/>
</dbReference>
<dbReference type="Pfam" id="PF01880">
    <property type="entry name" value="Desulfoferrodox"/>
    <property type="match status" value="1"/>
</dbReference>
<dbReference type="GO" id="GO:0005506">
    <property type="term" value="F:iron ion binding"/>
    <property type="evidence" value="ECO:0007669"/>
    <property type="project" value="InterPro"/>
</dbReference>
<dbReference type="eggNOG" id="COG2033">
    <property type="taxonomic scope" value="Bacteria"/>
</dbReference>
<comment type="similarity">
    <text evidence="1">Belongs to the desulfoferrodoxin family.</text>
</comment>
<evidence type="ECO:0000256" key="5">
    <source>
        <dbReference type="ARBA" id="ARBA00023004"/>
    </source>
</evidence>
<reference evidence="7 8" key="1">
    <citation type="submission" date="2016-02" db="EMBL/GenBank/DDBJ databases">
        <authorList>
            <person name="Wen L."/>
            <person name="He K."/>
            <person name="Yang H."/>
        </authorList>
    </citation>
    <scope>NUCLEOTIDE SEQUENCE [LARGE SCALE GENOMIC DNA]</scope>
    <source>
        <strain evidence="7 8">MJR8628A</strain>
    </source>
</reference>
<dbReference type="PANTHER" id="PTHR36541">
    <property type="entry name" value="SUPEROXIDE REDUCTASE-RELATED"/>
    <property type="match status" value="1"/>
</dbReference>
<accession>A0A135YWJ2</accession>
<proteinExistence type="inferred from homology"/>
<evidence type="ECO:0000256" key="3">
    <source>
        <dbReference type="ARBA" id="ARBA00022723"/>
    </source>
</evidence>
<keyword evidence="5" id="KW-0408">Iron</keyword>
<dbReference type="PANTHER" id="PTHR36541:SF1">
    <property type="entry name" value="SUPEROXIDE REDUCTASE-RELATED"/>
    <property type="match status" value="1"/>
</dbReference>
<comment type="caution">
    <text evidence="7">The sequence shown here is derived from an EMBL/GenBank/DDBJ whole genome shotgun (WGS) entry which is preliminary data.</text>
</comment>
<sequence length="129" mass="14200">MERRHYMSRELAFYTNEAGDILEKLVCEGGDLSGLKAIEANSTDAAGEKHVPVIEVAGNKVTVKVGEVAHPMTEKHHIAFVVLVTEKTIQRVDLDHEGEPVAEFVLADDDKAIAAYEYCNLHGLWIAQA</sequence>